<dbReference type="AlphaFoldDB" id="A0A5B8FWR6"/>
<name>A0A5B8FWR6_9RHOB</name>
<dbReference type="EMBL" id="CP040818">
    <property type="protein sequence ID" value="QDL91620.1"/>
    <property type="molecule type" value="Genomic_DNA"/>
</dbReference>
<protein>
    <submittedName>
        <fullName evidence="2">Xanthine dehydrogenase family protein molybdopterin-binding subunit</fullName>
    </submittedName>
</protein>
<organism evidence="2 3">
    <name type="scientific">Paroceanicella profunda</name>
    <dbReference type="NCBI Taxonomy" id="2579971"/>
    <lineage>
        <taxon>Bacteria</taxon>
        <taxon>Pseudomonadati</taxon>
        <taxon>Pseudomonadota</taxon>
        <taxon>Alphaproteobacteria</taxon>
        <taxon>Rhodobacterales</taxon>
        <taxon>Paracoccaceae</taxon>
        <taxon>Paroceanicella</taxon>
    </lineage>
</organism>
<dbReference type="PANTHER" id="PTHR47495">
    <property type="entry name" value="ALDEHYDE DEHYDROGENASE"/>
    <property type="match status" value="1"/>
</dbReference>
<evidence type="ECO:0000313" key="2">
    <source>
        <dbReference type="EMBL" id="QDL91620.1"/>
    </source>
</evidence>
<dbReference type="Pfam" id="PF02738">
    <property type="entry name" value="MoCoBD_1"/>
    <property type="match status" value="1"/>
</dbReference>
<dbReference type="Gene3D" id="3.90.1170.50">
    <property type="entry name" value="Aldehyde oxidase/xanthine dehydrogenase, a/b hammerhead"/>
    <property type="match status" value="1"/>
</dbReference>
<dbReference type="InterPro" id="IPR037165">
    <property type="entry name" value="AldOxase/xan_DH_Mopterin-bd_sf"/>
</dbReference>
<dbReference type="PIRSF" id="PIRSF036389">
    <property type="entry name" value="IOR_B"/>
    <property type="match status" value="1"/>
</dbReference>
<feature type="domain" description="Aldehyde oxidase/xanthine dehydrogenase a/b hammerhead" evidence="1">
    <location>
        <begin position="229"/>
        <end position="307"/>
    </location>
</feature>
<dbReference type="RefSeq" id="WP_138572326.1">
    <property type="nucleotide sequence ID" value="NZ_CP040818.1"/>
</dbReference>
<dbReference type="SUPFAM" id="SSF56003">
    <property type="entry name" value="Molybdenum cofactor-binding domain"/>
    <property type="match status" value="2"/>
</dbReference>
<dbReference type="OrthoDB" id="9767994at2"/>
<dbReference type="SMART" id="SM01008">
    <property type="entry name" value="Ald_Xan_dh_C"/>
    <property type="match status" value="1"/>
</dbReference>
<dbReference type="InterPro" id="IPR052516">
    <property type="entry name" value="N-heterocyclic_Hydroxylase"/>
</dbReference>
<dbReference type="GO" id="GO:0016491">
    <property type="term" value="F:oxidoreductase activity"/>
    <property type="evidence" value="ECO:0007669"/>
    <property type="project" value="InterPro"/>
</dbReference>
<evidence type="ECO:0000259" key="1">
    <source>
        <dbReference type="SMART" id="SM01008"/>
    </source>
</evidence>
<dbReference type="PANTHER" id="PTHR47495:SF2">
    <property type="entry name" value="ALDEHYDE DEHYDROGENASE"/>
    <property type="match status" value="1"/>
</dbReference>
<sequence>MTSQYTRILQDARQPSAAETTLPPRLLVSRRGLLIGATGLVVAASLPLGGLRAQSAAGGPGLAPLAFIHIAPDDTVTVLSKHLEMGQGPYTGLATLVAEELDADWSQMRAAGAPADQKLYVNTLFGIQGTGGSTAIANSYMQMRRIGAAARAMLVSAAAAEWGVPAGEITVSQGTIAHAGSGKSSGFGALAEAAMKLEVPQEPALKDPSQFRLIGAADLRRLDMVAKSNGTAQFAMDIHHDDMLVAVIAHPPKIGATVASFDDSAALAVPGVEMVRETPFGVAVYARNTWTAIKGRQALTVTWDDSKAETRSSAEIFDDFSAAAAQGGKVVEEEGDISAIDSAAQVIESEIRFPYLAHSPMEPLDGVIELRNGKAVLTYGCQFPTFDRATAAQVLGLEHDDVTIDVIFAGGSFGRRAQYDSQIAAEIASVAKAAGRDGVYKLVWTREDDLRGGYYRPLTVHRMRAGLDENGAIVGWENVVANQSFIDGSAMAGMMKDGVDPIAFEGSAELPYAFGARRIAWAQTQSPVSTLWFRSVGHTHTAYAVEAFLDRLLEAGGKDPLQGRLDLLTPEATRARGVLERVAALADWQGTTRADRPGKAYGVAWTKSFGTYVAQVVEVESRNGAPAVTRVWCAVDCGVAVNPNTIRAQMEGGIGFALSTALYSDITLAPGGDVVQGNWDSYRMLRIHEMPQIEVAIIESTEAPTGVGEPGVPPLAPALANAWRVLTGEVVEQLPFARQMV</sequence>
<reference evidence="2 3" key="1">
    <citation type="submission" date="2019-06" db="EMBL/GenBank/DDBJ databases">
        <title>Genome sequence of Rhodobacteraceae bacterium D4M1.</title>
        <authorList>
            <person name="Cao J."/>
        </authorList>
    </citation>
    <scope>NUCLEOTIDE SEQUENCE [LARGE SCALE GENOMIC DNA]</scope>
    <source>
        <strain evidence="2 3">D4M1</strain>
    </source>
</reference>
<dbReference type="Proteomes" id="UP000305888">
    <property type="component" value="Chromosome"/>
</dbReference>
<dbReference type="InterPro" id="IPR046867">
    <property type="entry name" value="AldOxase/xan_DH_MoCoBD2"/>
</dbReference>
<keyword evidence="3" id="KW-1185">Reference proteome</keyword>
<dbReference type="InterPro" id="IPR008274">
    <property type="entry name" value="AldOxase/xan_DH_MoCoBD1"/>
</dbReference>
<proteinExistence type="predicted"/>
<evidence type="ECO:0000313" key="3">
    <source>
        <dbReference type="Proteomes" id="UP000305888"/>
    </source>
</evidence>
<dbReference type="Pfam" id="PF20256">
    <property type="entry name" value="MoCoBD_2"/>
    <property type="match status" value="2"/>
</dbReference>
<gene>
    <name evidence="2" type="ORF">FDP22_07355</name>
</gene>
<dbReference type="InterPro" id="IPR006311">
    <property type="entry name" value="TAT_signal"/>
</dbReference>
<dbReference type="KEGG" id="ppru:FDP22_07355"/>
<dbReference type="InterPro" id="IPR000674">
    <property type="entry name" value="Ald_Oxase/Xan_DH_a/b"/>
</dbReference>
<dbReference type="InterPro" id="IPR012368">
    <property type="entry name" value="OxRdtase_Mopterin-bd_su_IorB"/>
</dbReference>
<accession>A0A5B8FWR6</accession>
<dbReference type="PROSITE" id="PS51318">
    <property type="entry name" value="TAT"/>
    <property type="match status" value="1"/>
</dbReference>
<dbReference type="Gene3D" id="3.30.365.10">
    <property type="entry name" value="Aldehyde oxidase/xanthine dehydrogenase, molybdopterin binding domain"/>
    <property type="match status" value="4"/>
</dbReference>